<evidence type="ECO:0000313" key="3">
    <source>
        <dbReference type="EMBL" id="TFK26480.1"/>
    </source>
</evidence>
<feature type="region of interest" description="Disordered" evidence="2">
    <location>
        <begin position="782"/>
        <end position="804"/>
    </location>
</feature>
<feature type="region of interest" description="Disordered" evidence="2">
    <location>
        <begin position="66"/>
        <end position="104"/>
    </location>
</feature>
<sequence length="1410" mass="154107">MDQGRSYSRRSVDFPKPESDLAEWASKIKAMQRQVDADEEAEQRRLEAEITATRQARLRRSRQFSGRGLNVEGSPARNVDQWNLASPTTDASAVDRPRDEAERVGYQSEALRKIMGQNAVRVPESKPGEPVSLASFMGGRATGPRLNKHAPQQNAHDPTQFNYPDTSAPHPIFGRGGVAMPGMVSKQDLGGSNGRSIPPKPGYSASPSIQKIEETSKPNTLRTPTVAERRRSISPVAVGTEEFERYRPSSSPTPKSTLRSQKSSEHVGKQSGKEPDGYRYSAVGNTGLRSQKSSERLNKPTVGSEGFERYRPSSSPQPSLRTHKSHSNISYSTETPEKNRPPSRGTNAFNTPSKSNSRPASPEKRSVSPAKPAYRPHGFEPPQSATPDLKPQRFSVKDMSKPSTPMSLSGAGHSSSQENKNETSRPLSWLPHTASKPPAYSSPRDNAPLTRERTISTPSYLAKGAGSTASALSRPVQPAPRLPTGTPVLPAAAVVPSPAFRKPDISKEASPSISRLQGRGFVQNMVKVSLNLESQTTPSSTQSTPADKSRLGTSGKKSVLDRWPPNPQSPSPVSPTKPSTPTPVRRSATTDPSVTRLAEQRSNVSTPVSTVSNLQPNKTQTPASEPLTPRTATRFMDRMNPSSGNFGSATTMFVEKPATAISSVTTVDELGVKRDIQTSRYGRDVTSSNAKHHIASEIPAPTGKPLIHPTKGRAKRPKKNSATPENIREGIKETEVSIQHETHNPGRNSPLPRNVEIKPPLFRTPVAENKLDSKIGRLAEPWASGPIAPQPGVTHRTSVDSTLDPEPRSYAGIRHALPGLAKEVSSFGPRTPEFRDLYPAPRQPSAPARPNNERPSGERVTTPTSPTRHTRIPSSGNRATVMEVAQALHDHAKSDTSTAPQTDVEETQVEEPVVQPRPPVIPVQSNAEKRKSSYDRFSIATLPPLKEEATPAPSPANTLTRSVTAEFYPKQDASDSSSILVGQPLRLDPVEDPPRTTIPVRIENNDSFEPLPDVDVSVMFEPMISGSITPEGSKTISVDLLSITESSSTTLTKDRSVFYSTEVLAVVHRSKTQSAGLVDTFVWCWIGDQAQCGEREKKVFHDLARRYGTTPITVRRYSEPAHLVQLIGGTLAIRQGSRVRWSPENTAMHVVRSRGGVTLIEELDLTVKNLCSGFSFCVTLLGTAYVWHGVGSRDHEREAALSYAETLTQGGSVTELFEGQDDGDDSMFWMILGEDSFANADYWKWRKSTDLPDPAIWKIDSTKRVNTLAPVEVFSQETNPWQSVYVANCIWELFVLVGPGARSSRKDIRLALEVALKFAKRASSDRPFTPNVHVLIFPSQLPLDLRHHFRDLDESVLNRGSVPDHMNLISSREAYTQLQATTWLPSSLKDHTMLPLGVDAGIADSARVCN</sequence>
<feature type="compositionally biased region" description="Basic and acidic residues" evidence="2">
    <location>
        <begin position="262"/>
        <end position="277"/>
    </location>
</feature>
<keyword evidence="1" id="KW-0677">Repeat</keyword>
<feature type="compositionally biased region" description="Pro residues" evidence="2">
    <location>
        <begin position="564"/>
        <end position="581"/>
    </location>
</feature>
<feature type="compositionally biased region" description="Basic residues" evidence="2">
    <location>
        <begin position="710"/>
        <end position="719"/>
    </location>
</feature>
<evidence type="ECO:0008006" key="5">
    <source>
        <dbReference type="Google" id="ProtNLM"/>
    </source>
</evidence>
<dbReference type="PANTHER" id="PTHR11977">
    <property type="entry name" value="VILLIN"/>
    <property type="match status" value="1"/>
</dbReference>
<feature type="compositionally biased region" description="Polar residues" evidence="2">
    <location>
        <begin position="859"/>
        <end position="878"/>
    </location>
</feature>
<proteinExistence type="predicted"/>
<feature type="compositionally biased region" description="Polar residues" evidence="2">
    <location>
        <begin position="150"/>
        <end position="165"/>
    </location>
</feature>
<dbReference type="Gene3D" id="3.40.20.10">
    <property type="entry name" value="Severin"/>
    <property type="match status" value="1"/>
</dbReference>
<protein>
    <recommendedName>
        <fullName evidence="5">Gelsolin-like domain-containing protein</fullName>
    </recommendedName>
</protein>
<evidence type="ECO:0000256" key="1">
    <source>
        <dbReference type="ARBA" id="ARBA00022737"/>
    </source>
</evidence>
<dbReference type="SUPFAM" id="SSF55753">
    <property type="entry name" value="Actin depolymerizing proteins"/>
    <property type="match status" value="1"/>
</dbReference>
<feature type="compositionally biased region" description="Low complexity" evidence="2">
    <location>
        <begin position="487"/>
        <end position="499"/>
    </location>
</feature>
<dbReference type="SMART" id="SM00262">
    <property type="entry name" value="GEL"/>
    <property type="match status" value="1"/>
</dbReference>
<dbReference type="InterPro" id="IPR007122">
    <property type="entry name" value="Villin/Gelsolin"/>
</dbReference>
<dbReference type="OrthoDB" id="6375767at2759"/>
<feature type="compositionally biased region" description="Low complexity" evidence="2">
    <location>
        <begin position="602"/>
        <end position="613"/>
    </location>
</feature>
<organism evidence="3 4">
    <name type="scientific">Coprinopsis marcescibilis</name>
    <name type="common">Agaric fungus</name>
    <name type="synonym">Psathyrella marcescibilis</name>
    <dbReference type="NCBI Taxonomy" id="230819"/>
    <lineage>
        <taxon>Eukaryota</taxon>
        <taxon>Fungi</taxon>
        <taxon>Dikarya</taxon>
        <taxon>Basidiomycota</taxon>
        <taxon>Agaricomycotina</taxon>
        <taxon>Agaricomycetes</taxon>
        <taxon>Agaricomycetidae</taxon>
        <taxon>Agaricales</taxon>
        <taxon>Agaricineae</taxon>
        <taxon>Psathyrellaceae</taxon>
        <taxon>Coprinopsis</taxon>
    </lineage>
</organism>
<dbReference type="InterPro" id="IPR029006">
    <property type="entry name" value="ADF-H/Gelsolin-like_dom_sf"/>
</dbReference>
<dbReference type="GO" id="GO:0051015">
    <property type="term" value="F:actin filament binding"/>
    <property type="evidence" value="ECO:0007669"/>
    <property type="project" value="InterPro"/>
</dbReference>
<feature type="compositionally biased region" description="Low complexity" evidence="2">
    <location>
        <begin position="534"/>
        <end position="545"/>
    </location>
</feature>
<evidence type="ECO:0000313" key="4">
    <source>
        <dbReference type="Proteomes" id="UP000307440"/>
    </source>
</evidence>
<name>A0A5C3L197_COPMA</name>
<accession>A0A5C3L197</accession>
<keyword evidence="4" id="KW-1185">Reference proteome</keyword>
<reference evidence="3 4" key="1">
    <citation type="journal article" date="2019" name="Nat. Ecol. Evol.">
        <title>Megaphylogeny resolves global patterns of mushroom evolution.</title>
        <authorList>
            <person name="Varga T."/>
            <person name="Krizsan K."/>
            <person name="Foldi C."/>
            <person name="Dima B."/>
            <person name="Sanchez-Garcia M."/>
            <person name="Sanchez-Ramirez S."/>
            <person name="Szollosi G.J."/>
            <person name="Szarkandi J.G."/>
            <person name="Papp V."/>
            <person name="Albert L."/>
            <person name="Andreopoulos W."/>
            <person name="Angelini C."/>
            <person name="Antonin V."/>
            <person name="Barry K.W."/>
            <person name="Bougher N.L."/>
            <person name="Buchanan P."/>
            <person name="Buyck B."/>
            <person name="Bense V."/>
            <person name="Catcheside P."/>
            <person name="Chovatia M."/>
            <person name="Cooper J."/>
            <person name="Damon W."/>
            <person name="Desjardin D."/>
            <person name="Finy P."/>
            <person name="Geml J."/>
            <person name="Haridas S."/>
            <person name="Hughes K."/>
            <person name="Justo A."/>
            <person name="Karasinski D."/>
            <person name="Kautmanova I."/>
            <person name="Kiss B."/>
            <person name="Kocsube S."/>
            <person name="Kotiranta H."/>
            <person name="LaButti K.M."/>
            <person name="Lechner B.E."/>
            <person name="Liimatainen K."/>
            <person name="Lipzen A."/>
            <person name="Lukacs Z."/>
            <person name="Mihaltcheva S."/>
            <person name="Morgado L.N."/>
            <person name="Niskanen T."/>
            <person name="Noordeloos M.E."/>
            <person name="Ohm R.A."/>
            <person name="Ortiz-Santana B."/>
            <person name="Ovrebo C."/>
            <person name="Racz N."/>
            <person name="Riley R."/>
            <person name="Savchenko A."/>
            <person name="Shiryaev A."/>
            <person name="Soop K."/>
            <person name="Spirin V."/>
            <person name="Szebenyi C."/>
            <person name="Tomsovsky M."/>
            <person name="Tulloss R.E."/>
            <person name="Uehling J."/>
            <person name="Grigoriev I.V."/>
            <person name="Vagvolgyi C."/>
            <person name="Papp T."/>
            <person name="Martin F.M."/>
            <person name="Miettinen O."/>
            <person name="Hibbett D.S."/>
            <person name="Nagy L.G."/>
        </authorList>
    </citation>
    <scope>NUCLEOTIDE SEQUENCE [LARGE SCALE GENOMIC DNA]</scope>
    <source>
        <strain evidence="3 4">CBS 121175</strain>
    </source>
</reference>
<feature type="region of interest" description="Disordered" evidence="2">
    <location>
        <begin position="532"/>
        <end position="630"/>
    </location>
</feature>
<feature type="compositionally biased region" description="Polar residues" evidence="2">
    <location>
        <begin position="248"/>
        <end position="261"/>
    </location>
</feature>
<feature type="compositionally biased region" description="Basic and acidic residues" evidence="2">
    <location>
        <begin position="93"/>
        <end position="103"/>
    </location>
</feature>
<feature type="compositionally biased region" description="Polar residues" evidence="2">
    <location>
        <begin position="614"/>
        <end position="623"/>
    </location>
</feature>
<feature type="compositionally biased region" description="Polar residues" evidence="2">
    <location>
        <begin position="344"/>
        <end position="359"/>
    </location>
</feature>
<feature type="compositionally biased region" description="Polar residues" evidence="2">
    <location>
        <begin position="80"/>
        <end position="91"/>
    </location>
</feature>
<feature type="compositionally biased region" description="Low complexity" evidence="2">
    <location>
        <begin position="839"/>
        <end position="850"/>
    </location>
</feature>
<dbReference type="Proteomes" id="UP000307440">
    <property type="component" value="Unassembled WGS sequence"/>
</dbReference>
<feature type="region of interest" description="Disordered" evidence="2">
    <location>
        <begin position="823"/>
        <end position="932"/>
    </location>
</feature>
<feature type="region of interest" description="Disordered" evidence="2">
    <location>
        <begin position="117"/>
        <end position="520"/>
    </location>
</feature>
<dbReference type="PANTHER" id="PTHR11977:SF51">
    <property type="entry name" value="PROTEIN FLIGHTLESS-1 HOMOLOG"/>
    <property type="match status" value="1"/>
</dbReference>
<dbReference type="EMBL" id="ML210174">
    <property type="protein sequence ID" value="TFK26480.1"/>
    <property type="molecule type" value="Genomic_DNA"/>
</dbReference>
<evidence type="ECO:0000256" key="2">
    <source>
        <dbReference type="SAM" id="MobiDB-lite"/>
    </source>
</evidence>
<gene>
    <name evidence="3" type="ORF">FA15DRAFT_667361</name>
</gene>
<dbReference type="STRING" id="230819.A0A5C3L197"/>
<feature type="compositionally biased region" description="Polar residues" evidence="2">
    <location>
        <begin position="401"/>
        <end position="418"/>
    </location>
</feature>
<feature type="region of interest" description="Disordered" evidence="2">
    <location>
        <begin position="699"/>
        <end position="724"/>
    </location>
</feature>